<reference evidence="14" key="1">
    <citation type="journal article" date="2012" name="Nature">
        <title>The oyster genome reveals stress adaptation and complexity of shell formation.</title>
        <authorList>
            <person name="Zhang G."/>
            <person name="Fang X."/>
            <person name="Guo X."/>
            <person name="Li L."/>
            <person name="Luo R."/>
            <person name="Xu F."/>
            <person name="Yang P."/>
            <person name="Zhang L."/>
            <person name="Wang X."/>
            <person name="Qi H."/>
            <person name="Xiong Z."/>
            <person name="Que H."/>
            <person name="Xie Y."/>
            <person name="Holland P.W."/>
            <person name="Paps J."/>
            <person name="Zhu Y."/>
            <person name="Wu F."/>
            <person name="Chen Y."/>
            <person name="Wang J."/>
            <person name="Peng C."/>
            <person name="Meng J."/>
            <person name="Yang L."/>
            <person name="Liu J."/>
            <person name="Wen B."/>
            <person name="Zhang N."/>
            <person name="Huang Z."/>
            <person name="Zhu Q."/>
            <person name="Feng Y."/>
            <person name="Mount A."/>
            <person name="Hedgecock D."/>
            <person name="Xu Z."/>
            <person name="Liu Y."/>
            <person name="Domazet-Loso T."/>
            <person name="Du Y."/>
            <person name="Sun X."/>
            <person name="Zhang S."/>
            <person name="Liu B."/>
            <person name="Cheng P."/>
            <person name="Jiang X."/>
            <person name="Li J."/>
            <person name="Fan D."/>
            <person name="Wang W."/>
            <person name="Fu W."/>
            <person name="Wang T."/>
            <person name="Wang B."/>
            <person name="Zhang J."/>
            <person name="Peng Z."/>
            <person name="Li Y."/>
            <person name="Li N."/>
            <person name="Wang J."/>
            <person name="Chen M."/>
            <person name="He Y."/>
            <person name="Tan F."/>
            <person name="Song X."/>
            <person name="Zheng Q."/>
            <person name="Huang R."/>
            <person name="Yang H."/>
            <person name="Du X."/>
            <person name="Chen L."/>
            <person name="Yang M."/>
            <person name="Gaffney P.M."/>
            <person name="Wang S."/>
            <person name="Luo L."/>
            <person name="She Z."/>
            <person name="Ming Y."/>
            <person name="Huang W."/>
            <person name="Zhang S."/>
            <person name="Huang B."/>
            <person name="Zhang Y."/>
            <person name="Qu T."/>
            <person name="Ni P."/>
            <person name="Miao G."/>
            <person name="Wang J."/>
            <person name="Wang Q."/>
            <person name="Steinberg C.E."/>
            <person name="Wang H."/>
            <person name="Li N."/>
            <person name="Qian L."/>
            <person name="Zhang G."/>
            <person name="Li Y."/>
            <person name="Yang H."/>
            <person name="Liu X."/>
            <person name="Wang J."/>
            <person name="Yin Y."/>
            <person name="Wang J."/>
        </authorList>
    </citation>
    <scope>NUCLEOTIDE SEQUENCE [LARGE SCALE GENOMIC DNA]</scope>
    <source>
        <strain evidence="14">05x7-T-G4-1.051#20</strain>
    </source>
</reference>
<keyword evidence="5" id="KW-0732">Signal</keyword>
<comment type="subcellular location">
    <subcellularLocation>
        <location evidence="1">Membrane</location>
        <topology evidence="1">Single-pass type I membrane protein</topology>
    </subcellularLocation>
</comment>
<dbReference type="FunFam" id="2.10.25.10:FF:000038">
    <property type="entry name" value="Fibrillin 2"/>
    <property type="match status" value="1"/>
</dbReference>
<feature type="domain" description="EGF-like" evidence="13">
    <location>
        <begin position="231"/>
        <end position="274"/>
    </location>
</feature>
<keyword evidence="6" id="KW-0677">Repeat</keyword>
<feature type="domain" description="EGF-like" evidence="13">
    <location>
        <begin position="483"/>
        <end position="523"/>
    </location>
</feature>
<feature type="domain" description="EGF-like" evidence="13">
    <location>
        <begin position="360"/>
        <end position="397"/>
    </location>
</feature>
<dbReference type="PANTHER" id="PTHR24034">
    <property type="entry name" value="EGF-LIKE DOMAIN-CONTAINING PROTEIN"/>
    <property type="match status" value="1"/>
</dbReference>
<dbReference type="CDD" id="cd00054">
    <property type="entry name" value="EGF_CA"/>
    <property type="match status" value="3"/>
</dbReference>
<dbReference type="SUPFAM" id="SSF57196">
    <property type="entry name" value="EGF/Laminin"/>
    <property type="match status" value="2"/>
</dbReference>
<evidence type="ECO:0000256" key="8">
    <source>
        <dbReference type="ARBA" id="ARBA00023136"/>
    </source>
</evidence>
<dbReference type="SMART" id="SM00181">
    <property type="entry name" value="EGF"/>
    <property type="match status" value="19"/>
</dbReference>
<dbReference type="InterPro" id="IPR050751">
    <property type="entry name" value="ECM_structural_protein"/>
</dbReference>
<proteinExistence type="predicted"/>
<feature type="domain" description="EGF-like" evidence="13">
    <location>
        <begin position="654"/>
        <end position="691"/>
    </location>
</feature>
<dbReference type="InterPro" id="IPR001881">
    <property type="entry name" value="EGF-like_Ca-bd_dom"/>
</dbReference>
<keyword evidence="7" id="KW-1133">Transmembrane helix</keyword>
<dbReference type="InterPro" id="IPR009030">
    <property type="entry name" value="Growth_fac_rcpt_cys_sf"/>
</dbReference>
<evidence type="ECO:0000256" key="1">
    <source>
        <dbReference type="ARBA" id="ARBA00004479"/>
    </source>
</evidence>
<evidence type="ECO:0000256" key="6">
    <source>
        <dbReference type="ARBA" id="ARBA00022737"/>
    </source>
</evidence>
<evidence type="ECO:0000256" key="4">
    <source>
        <dbReference type="ARBA" id="ARBA00022692"/>
    </source>
</evidence>
<protein>
    <submittedName>
        <fullName evidence="14">Fibrillin-1</fullName>
    </submittedName>
</protein>
<dbReference type="PROSITE" id="PS50026">
    <property type="entry name" value="EGF_3"/>
    <property type="match status" value="9"/>
</dbReference>
<gene>
    <name evidence="14" type="ORF">CGI_10026808</name>
</gene>
<sequence length="838" mass="89369">MFLMCKCKMQLPISGITCEPPNYGVNCQSTCNCGQGMDRCDPVTGCVCKTGWEGSNCDVDIVECTVNPTICGSDKICQNLQGSHACNCRAGFAKDANDNCIDIDECNIVTSNNCSSSTSTCTNKDGGFVCECKSGYTAKNLYECEDFNECTAGTDGCSQNCVNVDGGFNCKCEFGYTLGDDRKTCIKVQDICSLFPQLNCTYGCKANNSQGSCFCPAGFLLNAQDQQSCIDIDECNDASLNKCSFPNLCVNVDGSYNCTCPDFHTLDNDGRTCKECDGFSYGKTCENACNCGRGASTCDKEKGCVCLAGYIGDKCDLDKDECAASNPCTGDHQICQNSIGSYRCICETGFDDNGSGLCIDKNECDDSPCSQMCTNTEGSYSCSCNDGFLLSGTSECTDYNECPAPVSPCDQQCTNTIGSYKCSCNDGFILDITSRTTCNAKTECTNTTFNCSQQCGVKPDGEEYCFCNTGYSLNETDQISCLDIDECATDPCTDNCTENTPGQGYTCSCPQGKKLDIDQRTCIDCEKGKYGDNCALNCTCQAENTDVCDKVSGNCTCKKGWKGSTCTVDIDECENTTICQANSVCQNTNGSYSCNCDNGYSLAAGKCVECALNTYGLDCAYQCSCDFTNIQSCDTKNGTCYCKEGWQGTNCTEDVLECANATICGSNALCSETDGSYVCNCDAGFKKDASGSCVDINECTLGTDTCDTNAECTNTVGNFTCSCKTGFSGDGYSCSACNSTHYGVNCSSPCTCIEDNTADCNDVTGQCNCKATWNGTNCDVDVDECVLGTDDCNSSIEICVNRDGGWNCSCRYGSTNGVCNENGTKLDMNVTEIMVNRT</sequence>
<evidence type="ECO:0000256" key="3">
    <source>
        <dbReference type="ARBA" id="ARBA00022583"/>
    </source>
</evidence>
<keyword evidence="3" id="KW-0254">Endocytosis</keyword>
<dbReference type="HOGENOM" id="CLU_371433_0_0_1"/>
<dbReference type="PRINTS" id="PR00011">
    <property type="entry name" value="EGFLAMININ"/>
</dbReference>
<feature type="domain" description="EGF-like" evidence="13">
    <location>
        <begin position="569"/>
        <end position="608"/>
    </location>
</feature>
<evidence type="ECO:0000256" key="12">
    <source>
        <dbReference type="PROSITE-ProRule" id="PRU00076"/>
    </source>
</evidence>
<dbReference type="GO" id="GO:0016020">
    <property type="term" value="C:membrane"/>
    <property type="evidence" value="ECO:0007669"/>
    <property type="project" value="UniProtKB-SubCell"/>
</dbReference>
<dbReference type="PROSITE" id="PS00010">
    <property type="entry name" value="ASX_HYDROXYL"/>
    <property type="match status" value="7"/>
</dbReference>
<feature type="domain" description="EGF-like" evidence="13">
    <location>
        <begin position="318"/>
        <end position="356"/>
    </location>
</feature>
<dbReference type="FunFam" id="2.10.25.10:FF:000009">
    <property type="entry name" value="Low-density lipoprotein receptor isoform 1"/>
    <property type="match status" value="1"/>
</dbReference>
<keyword evidence="9" id="KW-1015">Disulfide bond</keyword>
<dbReference type="InterPro" id="IPR000742">
    <property type="entry name" value="EGF"/>
</dbReference>
<evidence type="ECO:0000256" key="9">
    <source>
        <dbReference type="ARBA" id="ARBA00023157"/>
    </source>
</evidence>
<dbReference type="SMART" id="SM00179">
    <property type="entry name" value="EGF_CA"/>
    <property type="match status" value="12"/>
</dbReference>
<dbReference type="Pfam" id="PF07645">
    <property type="entry name" value="EGF_CA"/>
    <property type="match status" value="10"/>
</dbReference>
<dbReference type="AlphaFoldDB" id="K1QLB6"/>
<evidence type="ECO:0000259" key="13">
    <source>
        <dbReference type="PROSITE" id="PS50026"/>
    </source>
</evidence>
<dbReference type="EMBL" id="JH817038">
    <property type="protein sequence ID" value="EKC34673.1"/>
    <property type="molecule type" value="Genomic_DNA"/>
</dbReference>
<dbReference type="InterPro" id="IPR024731">
    <property type="entry name" value="NELL2-like_EGF"/>
</dbReference>
<dbReference type="PANTHER" id="PTHR24034:SF89">
    <property type="entry name" value="COMPLEMENT COMPONENT C1Q RECEPTOR"/>
    <property type="match status" value="1"/>
</dbReference>
<name>K1QLB6_MAGGI</name>
<dbReference type="InterPro" id="IPR018097">
    <property type="entry name" value="EGF_Ca-bd_CS"/>
</dbReference>
<keyword evidence="2 12" id="KW-0245">EGF-like domain</keyword>
<keyword evidence="4" id="KW-0812">Transmembrane</keyword>
<feature type="domain" description="EGF-like" evidence="13">
    <location>
        <begin position="60"/>
        <end position="101"/>
    </location>
</feature>
<keyword evidence="11" id="KW-0325">Glycoprotein</keyword>
<dbReference type="Pfam" id="PF12947">
    <property type="entry name" value="EGF_3"/>
    <property type="match status" value="1"/>
</dbReference>
<dbReference type="PROSITE" id="PS01186">
    <property type="entry name" value="EGF_2"/>
    <property type="match status" value="6"/>
</dbReference>
<evidence type="ECO:0000256" key="2">
    <source>
        <dbReference type="ARBA" id="ARBA00022536"/>
    </source>
</evidence>
<dbReference type="Gene3D" id="2.10.25.10">
    <property type="entry name" value="Laminin"/>
    <property type="match status" value="12"/>
</dbReference>
<dbReference type="InterPro" id="IPR049883">
    <property type="entry name" value="NOTCH1_EGF-like"/>
</dbReference>
<dbReference type="InParanoid" id="K1QLB6"/>
<evidence type="ECO:0000256" key="5">
    <source>
        <dbReference type="ARBA" id="ARBA00022729"/>
    </source>
</evidence>
<feature type="domain" description="EGF-like" evidence="13">
    <location>
        <begin position="695"/>
        <end position="735"/>
    </location>
</feature>
<organism evidence="14">
    <name type="scientific">Magallana gigas</name>
    <name type="common">Pacific oyster</name>
    <name type="synonym">Crassostrea gigas</name>
    <dbReference type="NCBI Taxonomy" id="29159"/>
    <lineage>
        <taxon>Eukaryota</taxon>
        <taxon>Metazoa</taxon>
        <taxon>Spiralia</taxon>
        <taxon>Lophotrochozoa</taxon>
        <taxon>Mollusca</taxon>
        <taxon>Bivalvia</taxon>
        <taxon>Autobranchia</taxon>
        <taxon>Pteriomorphia</taxon>
        <taxon>Ostreida</taxon>
        <taxon>Ostreoidea</taxon>
        <taxon>Ostreidae</taxon>
        <taxon>Magallana</taxon>
    </lineage>
</organism>
<keyword evidence="8" id="KW-0472">Membrane</keyword>
<dbReference type="InterPro" id="IPR000152">
    <property type="entry name" value="EGF-type_Asp/Asn_hydroxyl_site"/>
</dbReference>
<evidence type="ECO:0000256" key="7">
    <source>
        <dbReference type="ARBA" id="ARBA00022989"/>
    </source>
</evidence>
<dbReference type="PROSITE" id="PS01187">
    <property type="entry name" value="EGF_CA"/>
    <property type="match status" value="5"/>
</dbReference>
<dbReference type="GO" id="GO:0006897">
    <property type="term" value="P:endocytosis"/>
    <property type="evidence" value="ECO:0007669"/>
    <property type="project" value="UniProtKB-KW"/>
</dbReference>
<feature type="domain" description="EGF-like" evidence="13">
    <location>
        <begin position="102"/>
        <end position="145"/>
    </location>
</feature>
<dbReference type="Gene3D" id="2.170.300.10">
    <property type="entry name" value="Tie2 ligand-binding domain superfamily"/>
    <property type="match status" value="1"/>
</dbReference>
<dbReference type="SUPFAM" id="SSF57184">
    <property type="entry name" value="Growth factor receptor domain"/>
    <property type="match status" value="4"/>
</dbReference>
<keyword evidence="10" id="KW-0675">Receptor</keyword>
<evidence type="ECO:0000256" key="10">
    <source>
        <dbReference type="ARBA" id="ARBA00023170"/>
    </source>
</evidence>
<accession>K1QLB6</accession>
<dbReference type="GO" id="GO:0005509">
    <property type="term" value="F:calcium ion binding"/>
    <property type="evidence" value="ECO:0007669"/>
    <property type="project" value="InterPro"/>
</dbReference>
<evidence type="ECO:0000313" key="14">
    <source>
        <dbReference type="EMBL" id="EKC34673.1"/>
    </source>
</evidence>
<evidence type="ECO:0000256" key="11">
    <source>
        <dbReference type="ARBA" id="ARBA00023180"/>
    </source>
</evidence>
<comment type="caution">
    <text evidence="12">Lacks conserved residue(s) required for the propagation of feature annotation.</text>
</comment>